<gene>
    <name evidence="1" type="primary">nnhA</name>
    <name evidence="1" type="ORF">CLLU_13150</name>
</gene>
<keyword evidence="2" id="KW-1185">Reference proteome</keyword>
<dbReference type="GO" id="GO:0019546">
    <property type="term" value="P:L-arginine deiminase pathway"/>
    <property type="evidence" value="ECO:0007669"/>
    <property type="project" value="TreeGrafter"/>
</dbReference>
<dbReference type="AlphaFoldDB" id="A0A2T0BP87"/>
<dbReference type="PANTHER" id="PTHR47271">
    <property type="entry name" value="ARGININE DEIMINASE"/>
    <property type="match status" value="1"/>
</dbReference>
<keyword evidence="1" id="KW-0378">Hydrolase</keyword>
<dbReference type="EC" id="3.5.99.9" evidence="1"/>
<organism evidence="1 2">
    <name type="scientific">Clostridium luticellarii</name>
    <dbReference type="NCBI Taxonomy" id="1691940"/>
    <lineage>
        <taxon>Bacteria</taxon>
        <taxon>Bacillati</taxon>
        <taxon>Bacillota</taxon>
        <taxon>Clostridia</taxon>
        <taxon>Eubacteriales</taxon>
        <taxon>Clostridiaceae</taxon>
        <taxon>Clostridium</taxon>
    </lineage>
</organism>
<accession>A0A2T0BP87</accession>
<comment type="caution">
    <text evidence="1">The sequence shown here is derived from an EMBL/GenBank/DDBJ whole genome shotgun (WGS) entry which is preliminary data.</text>
</comment>
<sequence>MNTKMSECFVRNSTASLKKVLMCPPTYAYLKKHTYGEDNGIRINGALCMKEHEELVDAYRSNGVEVVLMKPDHDLHDQVFARDFGASIREGYILGNFRIEPRKSETQAYRKKMEELGIPCVARCSRGHFEGGDFWMLDDSTIAIGILERTDELGVEEIKQQIARYGYEVIGVKSPEKCLHLDMCFNIVAEKLAVICSEVLPGEFLDILKDRNFKLIEVDRDNLLRCHCNLQALGNEKVVSFRDNRKVNSALRSYGIEVIEPHISEMFKHGGGIHCMTFPLKRK</sequence>
<dbReference type="EMBL" id="PVXP01000013">
    <property type="protein sequence ID" value="PRR85689.1"/>
    <property type="molecule type" value="Genomic_DNA"/>
</dbReference>
<name>A0A2T0BP87_9CLOT</name>
<dbReference type="GO" id="GO:0016990">
    <property type="term" value="F:arginine deiminase activity"/>
    <property type="evidence" value="ECO:0007669"/>
    <property type="project" value="TreeGrafter"/>
</dbReference>
<dbReference type="Pfam" id="PF19420">
    <property type="entry name" value="DDAH_eukar"/>
    <property type="match status" value="1"/>
</dbReference>
<dbReference type="PANTHER" id="PTHR47271:SF2">
    <property type="entry name" value="ARGININE DEIMINASE"/>
    <property type="match status" value="1"/>
</dbReference>
<proteinExistence type="predicted"/>
<dbReference type="OrthoDB" id="9807502at2"/>
<dbReference type="Gene3D" id="3.75.10.10">
    <property type="entry name" value="L-arginine/glycine Amidinotransferase, Chain A"/>
    <property type="match status" value="1"/>
</dbReference>
<evidence type="ECO:0000313" key="1">
    <source>
        <dbReference type="EMBL" id="PRR85689.1"/>
    </source>
</evidence>
<dbReference type="SUPFAM" id="SSF55909">
    <property type="entry name" value="Pentein"/>
    <property type="match status" value="1"/>
</dbReference>
<evidence type="ECO:0000313" key="2">
    <source>
        <dbReference type="Proteomes" id="UP000237798"/>
    </source>
</evidence>
<protein>
    <submittedName>
        <fullName evidence="1">2-nitroimidazole nitrohydrolase</fullName>
        <ecNumber evidence="1">3.5.99.9</ecNumber>
    </submittedName>
</protein>
<dbReference type="Proteomes" id="UP000237798">
    <property type="component" value="Unassembled WGS sequence"/>
</dbReference>
<reference evidence="1 2" key="1">
    <citation type="submission" date="2018-03" db="EMBL/GenBank/DDBJ databases">
        <title>Genome sequence of Clostridium luticellarii DSM 29923.</title>
        <authorList>
            <person name="Poehlein A."/>
            <person name="Daniel R."/>
        </authorList>
    </citation>
    <scope>NUCLEOTIDE SEQUENCE [LARGE SCALE GENOMIC DNA]</scope>
    <source>
        <strain evidence="1 2">DSM 29923</strain>
    </source>
</reference>